<dbReference type="SMART" id="SM00355">
    <property type="entry name" value="ZnF_C2H2"/>
    <property type="match status" value="6"/>
</dbReference>
<proteinExistence type="predicted"/>
<gene>
    <name evidence="10" type="primary">LOC101403705</name>
</gene>
<keyword evidence="2" id="KW-0677">Repeat</keyword>
<dbReference type="InterPro" id="IPR001909">
    <property type="entry name" value="KRAB"/>
</dbReference>
<feature type="domain" description="C2H2-type" evidence="7">
    <location>
        <begin position="269"/>
        <end position="296"/>
    </location>
</feature>
<protein>
    <submittedName>
        <fullName evidence="10">Zinc finger protein 548-like isoform X2</fullName>
    </submittedName>
</protein>
<keyword evidence="3 5" id="KW-0863">Zinc-finger</keyword>
<evidence type="ECO:0000256" key="1">
    <source>
        <dbReference type="ARBA" id="ARBA00022723"/>
    </source>
</evidence>
<keyword evidence="4" id="KW-0862">Zinc</keyword>
<feature type="domain" description="C2H2-type" evidence="7">
    <location>
        <begin position="408"/>
        <end position="435"/>
    </location>
</feature>
<dbReference type="PROSITE" id="PS00028">
    <property type="entry name" value="ZINC_FINGER_C2H2_1"/>
    <property type="match status" value="5"/>
</dbReference>
<evidence type="ECO:0000256" key="2">
    <source>
        <dbReference type="ARBA" id="ARBA00022737"/>
    </source>
</evidence>
<keyword evidence="1" id="KW-0479">Metal-binding</keyword>
<dbReference type="InterPro" id="IPR050758">
    <property type="entry name" value="Znf_C2H2-type"/>
</dbReference>
<evidence type="ECO:0000256" key="6">
    <source>
        <dbReference type="SAM" id="MobiDB-lite"/>
    </source>
</evidence>
<dbReference type="Gene3D" id="6.10.140.140">
    <property type="match status" value="1"/>
</dbReference>
<feature type="domain" description="C2H2-type" evidence="7">
    <location>
        <begin position="353"/>
        <end position="380"/>
    </location>
</feature>
<dbReference type="Pfam" id="PF01352">
    <property type="entry name" value="KRAB"/>
    <property type="match status" value="1"/>
</dbReference>
<feature type="domain" description="C2H2-type" evidence="7">
    <location>
        <begin position="297"/>
        <end position="324"/>
    </location>
</feature>
<evidence type="ECO:0000313" key="9">
    <source>
        <dbReference type="Proteomes" id="UP000694910"/>
    </source>
</evidence>
<evidence type="ECO:0000259" key="8">
    <source>
        <dbReference type="PROSITE" id="PS50805"/>
    </source>
</evidence>
<feature type="domain" description="C2H2-type" evidence="7">
    <location>
        <begin position="325"/>
        <end position="352"/>
    </location>
</feature>
<organism evidence="9 10">
    <name type="scientific">Ceratotherium simum simum</name>
    <name type="common">Southern white rhinoceros</name>
    <dbReference type="NCBI Taxonomy" id="73337"/>
    <lineage>
        <taxon>Eukaryota</taxon>
        <taxon>Metazoa</taxon>
        <taxon>Chordata</taxon>
        <taxon>Craniata</taxon>
        <taxon>Vertebrata</taxon>
        <taxon>Euteleostomi</taxon>
        <taxon>Mammalia</taxon>
        <taxon>Eutheria</taxon>
        <taxon>Laurasiatheria</taxon>
        <taxon>Perissodactyla</taxon>
        <taxon>Rhinocerotidae</taxon>
        <taxon>Ceratotherium</taxon>
    </lineage>
</organism>
<evidence type="ECO:0000256" key="3">
    <source>
        <dbReference type="ARBA" id="ARBA00022771"/>
    </source>
</evidence>
<dbReference type="InterPro" id="IPR036051">
    <property type="entry name" value="KRAB_dom_sf"/>
</dbReference>
<sequence length="484" mass="55776">MKRPEETLSPLHRGGCEPRQSRVGTRRSCSRPHVSHRSVAEAAPMNSPEGCVVFEDVAVYFSQEEWDLLDEAQRRLYRHVMLEIVTHLSSVGCWHGAQDEEAPFEQGFSVGLSHVRTPEPGSSTQKAQPRDRCASLLKDILHLAEHDGTHPDQGLYTYGTRLHQYPKKQIRDKLSIKDSENSSFVTDHGVPMTERTSTCTEGRKCLPTSPVLLQPPAPHSEGNPHRETDCEEAFESGKNDYKFSQRRKAFSHKQILVEHQKVHTGDGPYECSESGTLFRHNSDLSKHQTKHTKENSFKCRQCGKLFRYNSKLIKHQRIHTRERPYECRECGKVFIYNSSLIKHQMIHAGERPYECSECGKIFIYNSSLIKHQIIHTGERPYECRECGKAFTYNSNLIKHQRIHRERPYECRDCGKVFIYNSSLLKHQIIHTGERPYECSECGNANLIKDRSFAGERPYGCCKRGYFFRDSSNLHIHQEFTGETP</sequence>
<dbReference type="CDD" id="cd07765">
    <property type="entry name" value="KRAB_A-box"/>
    <property type="match status" value="1"/>
</dbReference>
<dbReference type="InterPro" id="IPR013087">
    <property type="entry name" value="Znf_C2H2_type"/>
</dbReference>
<dbReference type="Pfam" id="PF00096">
    <property type="entry name" value="zf-C2H2"/>
    <property type="match status" value="5"/>
</dbReference>
<feature type="domain" description="C2H2-type" evidence="7">
    <location>
        <begin position="381"/>
        <end position="408"/>
    </location>
</feature>
<evidence type="ECO:0000259" key="7">
    <source>
        <dbReference type="PROSITE" id="PS50157"/>
    </source>
</evidence>
<evidence type="ECO:0000256" key="4">
    <source>
        <dbReference type="ARBA" id="ARBA00022833"/>
    </source>
</evidence>
<keyword evidence="9" id="KW-1185">Reference proteome</keyword>
<feature type="domain" description="KRAB" evidence="8">
    <location>
        <begin position="52"/>
        <end position="123"/>
    </location>
</feature>
<feature type="compositionally biased region" description="Basic residues" evidence="6">
    <location>
        <begin position="24"/>
        <end position="35"/>
    </location>
</feature>
<dbReference type="RefSeq" id="XP_014649848.1">
    <property type="nucleotide sequence ID" value="XM_014794362.1"/>
</dbReference>
<dbReference type="PROSITE" id="PS50157">
    <property type="entry name" value="ZINC_FINGER_C2H2_2"/>
    <property type="match status" value="7"/>
</dbReference>
<dbReference type="SUPFAM" id="SSF109640">
    <property type="entry name" value="KRAB domain (Kruppel-associated box)"/>
    <property type="match status" value="1"/>
</dbReference>
<dbReference type="InterPro" id="IPR036236">
    <property type="entry name" value="Znf_C2H2_sf"/>
</dbReference>
<evidence type="ECO:0000256" key="5">
    <source>
        <dbReference type="PROSITE-ProRule" id="PRU00042"/>
    </source>
</evidence>
<dbReference type="Proteomes" id="UP000694910">
    <property type="component" value="Unplaced"/>
</dbReference>
<dbReference type="PROSITE" id="PS50805">
    <property type="entry name" value="KRAB"/>
    <property type="match status" value="1"/>
</dbReference>
<feature type="domain" description="C2H2-type" evidence="7">
    <location>
        <begin position="241"/>
        <end position="268"/>
    </location>
</feature>
<dbReference type="PANTHER" id="PTHR23234:SF10">
    <property type="entry name" value="RIKEN CDNA 6720489N17 GENE-RELATED"/>
    <property type="match status" value="1"/>
</dbReference>
<feature type="region of interest" description="Disordered" evidence="6">
    <location>
        <begin position="182"/>
        <end position="228"/>
    </location>
</feature>
<evidence type="ECO:0000313" key="10">
    <source>
        <dbReference type="RefSeq" id="XP_014649848.1"/>
    </source>
</evidence>
<dbReference type="PANTHER" id="PTHR23234">
    <property type="entry name" value="ZNF44 PROTEIN"/>
    <property type="match status" value="1"/>
</dbReference>
<dbReference type="SUPFAM" id="SSF57667">
    <property type="entry name" value="beta-beta-alpha zinc fingers"/>
    <property type="match status" value="5"/>
</dbReference>
<dbReference type="Gene3D" id="3.30.160.60">
    <property type="entry name" value="Classic Zinc Finger"/>
    <property type="match status" value="7"/>
</dbReference>
<feature type="region of interest" description="Disordered" evidence="6">
    <location>
        <begin position="1"/>
        <end position="35"/>
    </location>
</feature>
<accession>A0ABM1DDG7</accession>
<name>A0ABM1DDG7_CERSS</name>
<dbReference type="GeneID" id="101403705"/>
<reference evidence="10" key="1">
    <citation type="submission" date="2025-08" db="UniProtKB">
        <authorList>
            <consortium name="RefSeq"/>
        </authorList>
    </citation>
    <scope>IDENTIFICATION</scope>
</reference>
<dbReference type="SMART" id="SM00349">
    <property type="entry name" value="KRAB"/>
    <property type="match status" value="1"/>
</dbReference>